<evidence type="ECO:0000313" key="3">
    <source>
        <dbReference type="EMBL" id="GIH73563.1"/>
    </source>
</evidence>
<reference evidence="3" key="1">
    <citation type="submission" date="2021-01" db="EMBL/GenBank/DDBJ databases">
        <title>Whole genome shotgun sequence of Sphaerimonospora thailandensis NBRC 107569.</title>
        <authorList>
            <person name="Komaki H."/>
            <person name="Tamura T."/>
        </authorList>
    </citation>
    <scope>NUCLEOTIDE SEQUENCE</scope>
    <source>
        <strain evidence="3">NBRC 107569</strain>
    </source>
</reference>
<evidence type="ECO:0000313" key="4">
    <source>
        <dbReference type="Proteomes" id="UP000610966"/>
    </source>
</evidence>
<evidence type="ECO:0000256" key="1">
    <source>
        <dbReference type="SAM" id="MobiDB-lite"/>
    </source>
</evidence>
<dbReference type="PANTHER" id="PTHR33498">
    <property type="entry name" value="TRANSPOSASE FOR INSERTION SEQUENCE ELEMENT IS1557"/>
    <property type="match status" value="1"/>
</dbReference>
<organism evidence="3 4">
    <name type="scientific">Sphaerimonospora thailandensis</name>
    <dbReference type="NCBI Taxonomy" id="795644"/>
    <lineage>
        <taxon>Bacteria</taxon>
        <taxon>Bacillati</taxon>
        <taxon>Actinomycetota</taxon>
        <taxon>Actinomycetes</taxon>
        <taxon>Streptosporangiales</taxon>
        <taxon>Streptosporangiaceae</taxon>
        <taxon>Sphaerimonospora</taxon>
    </lineage>
</organism>
<protein>
    <recommendedName>
        <fullName evidence="2">Transposase IS204/IS1001/IS1096/IS1165 DDE domain-containing protein</fullName>
    </recommendedName>
</protein>
<evidence type="ECO:0000259" key="2">
    <source>
        <dbReference type="Pfam" id="PF01610"/>
    </source>
</evidence>
<name>A0A8J3W2T4_9ACTN</name>
<dbReference type="AlphaFoldDB" id="A0A8J3W2T4"/>
<gene>
    <name evidence="3" type="ORF">Mth01_58160</name>
</gene>
<dbReference type="InterPro" id="IPR002560">
    <property type="entry name" value="Transposase_DDE"/>
</dbReference>
<sequence length="434" mass="46698">MGHLIGDWLVPVSRVAAAAGVAWHTGHDGFVSVAADAQIVVTDIATSTDTGADTSTETSAGHGGEPGSAAVVELAERAVRSVTGLLPPVQVLGIDDHRRGRPLYHRDPASGKWVADADRWQSIFVDSAGGHGLLGQVEGRAGRDVTAWLSAQDPAWRAAVRWVTIDMSTVYKSAVTTSGLLPNAHLIVDLFHVVQLANKVIGDVRRRVTFERYGRRGRATDLEYVIKGLLVRGQEKLSERARGKLLCALADLSDGGRQIGAAWRAKELLRDLVKLSPNQTGLAPARPQIAAALEAFFVFCGTVGASVPELQTLAETISLWRAEIARAVATGYSNAAAEGVNRLVKLVYRTGFGFRNVTNQQRRSRYAASRGTRAVWLSPAWLQETAWQGEPSAIPTSTVLPLRARRSCQVDLLVEADDRRSHTVTTTGTQRVAA</sequence>
<feature type="region of interest" description="Disordered" evidence="1">
    <location>
        <begin position="48"/>
        <end position="67"/>
    </location>
</feature>
<dbReference type="PANTHER" id="PTHR33498:SF1">
    <property type="entry name" value="TRANSPOSASE FOR INSERTION SEQUENCE ELEMENT IS1557"/>
    <property type="match status" value="1"/>
</dbReference>
<feature type="compositionally biased region" description="Low complexity" evidence="1">
    <location>
        <begin position="48"/>
        <end position="60"/>
    </location>
</feature>
<dbReference type="InterPro" id="IPR047951">
    <property type="entry name" value="Transpos_ISL3"/>
</dbReference>
<proteinExistence type="predicted"/>
<accession>A0A8J3W2T4</accession>
<keyword evidence="4" id="KW-1185">Reference proteome</keyword>
<dbReference type="Pfam" id="PF01610">
    <property type="entry name" value="DDE_Tnp_ISL3"/>
    <property type="match status" value="1"/>
</dbReference>
<dbReference type="Proteomes" id="UP000610966">
    <property type="component" value="Unassembled WGS sequence"/>
</dbReference>
<feature type="domain" description="Transposase IS204/IS1001/IS1096/IS1165 DDE" evidence="2">
    <location>
        <begin position="122"/>
        <end position="361"/>
    </location>
</feature>
<comment type="caution">
    <text evidence="3">The sequence shown here is derived from an EMBL/GenBank/DDBJ whole genome shotgun (WGS) entry which is preliminary data.</text>
</comment>
<dbReference type="EMBL" id="BOOG01000132">
    <property type="protein sequence ID" value="GIH73563.1"/>
    <property type="molecule type" value="Genomic_DNA"/>
</dbReference>